<dbReference type="OrthoDB" id="7273451at2"/>
<keyword evidence="2" id="KW-1185">Reference proteome</keyword>
<reference evidence="1 2" key="1">
    <citation type="submission" date="2019-08" db="EMBL/GenBank/DDBJ databases">
        <title>Complete genome sequence of Kushneria sp. YCWA18, a halophilic phosphate-solubilizing bacterium isolated from Daqiao saltern in China.</title>
        <authorList>
            <person name="Du G.-X."/>
            <person name="Qu L.-Y."/>
        </authorList>
    </citation>
    <scope>NUCLEOTIDE SEQUENCE [LARGE SCALE GENOMIC DNA]</scope>
    <source>
        <strain evidence="1 2">YCWA18</strain>
    </source>
</reference>
<sequence>MVLPSAHYQGFGSDTGSSPPESRLPGSIFAEGWLDLREHADHAARATALHEPLVRWLQQRSGLLGPLQMVDLGCGHGSNPRYLTSRLPGPQQWLLMDHDGELLERTSQRCSQLVDNSQRAISVTRRQADLKQPAALDIERADLISASALIDLVSAHWLEQLVECCHQHEAAALLTLSIDGVIELFDDQQRRYEEPPDRRLLEALHQHQQRDKGFGKALGSQGPDRAKILFEACSYQVTTARSDWQLKADSPADRALLRQLLGGWRTALQEQLPKEETMIEDWYLRHIQRLDDEQLSARIGHIDLLALPPESGI</sequence>
<dbReference type="KEGG" id="kuy:FY550_09520"/>
<dbReference type="STRING" id="657387.BH688_05780"/>
<dbReference type="SUPFAM" id="SSF53335">
    <property type="entry name" value="S-adenosyl-L-methionine-dependent methyltransferases"/>
    <property type="match status" value="1"/>
</dbReference>
<gene>
    <name evidence="1" type="ORF">FY550_09520</name>
</gene>
<proteinExistence type="predicted"/>
<protein>
    <submittedName>
        <fullName evidence="1">Uncharacterized protein</fullName>
    </submittedName>
</protein>
<dbReference type="InterPro" id="IPR029063">
    <property type="entry name" value="SAM-dependent_MTases_sf"/>
</dbReference>
<dbReference type="Proteomes" id="UP000322553">
    <property type="component" value="Chromosome"/>
</dbReference>
<dbReference type="Gene3D" id="3.40.50.150">
    <property type="entry name" value="Vaccinia Virus protein VP39"/>
    <property type="match status" value="1"/>
</dbReference>
<dbReference type="AlphaFoldDB" id="A0A1S1NX69"/>
<evidence type="ECO:0000313" key="2">
    <source>
        <dbReference type="Proteomes" id="UP000322553"/>
    </source>
</evidence>
<organism evidence="1 2">
    <name type="scientific">Kushneria phosphatilytica</name>
    <dbReference type="NCBI Taxonomy" id="657387"/>
    <lineage>
        <taxon>Bacteria</taxon>
        <taxon>Pseudomonadati</taxon>
        <taxon>Pseudomonadota</taxon>
        <taxon>Gammaproteobacteria</taxon>
        <taxon>Oceanospirillales</taxon>
        <taxon>Halomonadaceae</taxon>
        <taxon>Kushneria</taxon>
    </lineage>
</organism>
<dbReference type="RefSeq" id="WP_070977697.1">
    <property type="nucleotide sequence ID" value="NZ_CP043420.1"/>
</dbReference>
<evidence type="ECO:0000313" key="1">
    <source>
        <dbReference type="EMBL" id="QEL11353.1"/>
    </source>
</evidence>
<dbReference type="EMBL" id="CP043420">
    <property type="protein sequence ID" value="QEL11353.1"/>
    <property type="molecule type" value="Genomic_DNA"/>
</dbReference>
<name>A0A1S1NX69_9GAMM</name>
<accession>A0A1S1NX69</accession>